<reference evidence="5" key="1">
    <citation type="journal article" date="2019" name="Int. J. Syst. Evol. Microbiol.">
        <title>The Global Catalogue of Microorganisms (GCM) 10K type strain sequencing project: providing services to taxonomists for standard genome sequencing and annotation.</title>
        <authorList>
            <consortium name="The Broad Institute Genomics Platform"/>
            <consortium name="The Broad Institute Genome Sequencing Center for Infectious Disease"/>
            <person name="Wu L."/>
            <person name="Ma J."/>
        </authorList>
    </citation>
    <scope>NUCLEOTIDE SEQUENCE [LARGE SCALE GENOMIC DNA]</scope>
    <source>
        <strain evidence="5">NBRC 15640</strain>
    </source>
</reference>
<evidence type="ECO:0000313" key="4">
    <source>
        <dbReference type="EMBL" id="GLQ73626.1"/>
    </source>
</evidence>
<organism evidence="4 5">
    <name type="scientific">Vibrio penaeicida</name>
    <dbReference type="NCBI Taxonomy" id="104609"/>
    <lineage>
        <taxon>Bacteria</taxon>
        <taxon>Pseudomonadati</taxon>
        <taxon>Pseudomonadota</taxon>
        <taxon>Gammaproteobacteria</taxon>
        <taxon>Vibrionales</taxon>
        <taxon>Vibrionaceae</taxon>
        <taxon>Vibrio</taxon>
    </lineage>
</organism>
<dbReference type="RefSeq" id="WP_126607800.1">
    <property type="nucleotide sequence ID" value="NZ_AP025144.1"/>
</dbReference>
<dbReference type="GO" id="GO:1902201">
    <property type="term" value="P:negative regulation of bacterial-type flagellum-dependent cell motility"/>
    <property type="evidence" value="ECO:0007669"/>
    <property type="project" value="TreeGrafter"/>
</dbReference>
<dbReference type="InterPro" id="IPR029787">
    <property type="entry name" value="Nucleotide_cyclase"/>
</dbReference>
<dbReference type="PANTHER" id="PTHR45138:SF9">
    <property type="entry name" value="DIGUANYLATE CYCLASE DGCM-RELATED"/>
    <property type="match status" value="1"/>
</dbReference>
<dbReference type="InterPro" id="IPR050469">
    <property type="entry name" value="Diguanylate_Cyclase"/>
</dbReference>
<dbReference type="GO" id="GO:0005886">
    <property type="term" value="C:plasma membrane"/>
    <property type="evidence" value="ECO:0007669"/>
    <property type="project" value="TreeGrafter"/>
</dbReference>
<dbReference type="AlphaFoldDB" id="A0AAV5NSD8"/>
<comment type="caution">
    <text evidence="4">The sequence shown here is derived from an EMBL/GenBank/DDBJ whole genome shotgun (WGS) entry which is preliminary data.</text>
</comment>
<dbReference type="Pfam" id="PF00990">
    <property type="entry name" value="GGDEF"/>
    <property type="match status" value="1"/>
</dbReference>
<protein>
    <recommendedName>
        <fullName evidence="1">diguanylate cyclase</fullName>
        <ecNumber evidence="1">2.7.7.65</ecNumber>
    </recommendedName>
</protein>
<gene>
    <name evidence="4" type="ORF">GCM10007932_29860</name>
</gene>
<dbReference type="InterPro" id="IPR029016">
    <property type="entry name" value="GAF-like_dom_sf"/>
</dbReference>
<dbReference type="Gene3D" id="3.30.450.40">
    <property type="match status" value="1"/>
</dbReference>
<name>A0AAV5NSD8_9VIBR</name>
<dbReference type="PROSITE" id="PS50887">
    <property type="entry name" value="GGDEF"/>
    <property type="match status" value="1"/>
</dbReference>
<dbReference type="SMART" id="SM00028">
    <property type="entry name" value="TPR"/>
    <property type="match status" value="4"/>
</dbReference>
<evidence type="ECO:0000256" key="1">
    <source>
        <dbReference type="ARBA" id="ARBA00012528"/>
    </source>
</evidence>
<dbReference type="Gene3D" id="3.30.70.270">
    <property type="match status" value="1"/>
</dbReference>
<sequence>MNNSQWQTDLLQRVRNVFTSASAEEVIERQQKIRELSEKYGHSIPVEFQSFFNAYTLYRGGKLIPALKEFFDCVSLCQTHQQHYLLLIAYFNIGTIFGLLGDHSHASEFLTKAERINKYGDKRLASLVKNNIGDLFAAVGQHQNAIKYFTDAIKGLKEDEFQFSLISYINLAGSHIELKQYDEAKAIFDIIETHASGNVRYLSFYYQRKAKYYISINEVELAKQQLDLAIEAIKQCKNDYYLSEMTLDYCELLLAQSNWDELDNHLEDGLSLAREIGANKLIDKFNHILLSRVEQMPSGEERDKHYQLMFASLQKSRESAISRERDYLSQIYQLNMDRLALESAQDINKNLRLINRIGQYLSTCDNFKDVIFQLVADLKGLFKVGTLAIGFYQPKRNRIFVEYYYEDSEIKDSHYIDFSEQATFFEYCGKNKCPLYFNDMTVDKKVAMLGSSAKHGNKNSLLFAPITINGEVNAIFTIQAGDCYAYQTYQYELFLQLTNYLSIALENQINRRKLTLLSQTDHLTRLWNRQSLDAHYLDLQKQNISEYSIVMIDIDCYKQLNDYYGHVEGDKVLVAITQLIKGNCELLDAECYRYGGDEFVAIIPNQNVASVTQTVQNIQHSLYELKIPNEHSYCADRVSLSIGVAHFFHSALDVSLSDSLHHADTALYHAKRSGRNQFAVSQIKKAD</sequence>
<dbReference type="InterPro" id="IPR000160">
    <property type="entry name" value="GGDEF_dom"/>
</dbReference>
<evidence type="ECO:0000313" key="5">
    <source>
        <dbReference type="Proteomes" id="UP001156690"/>
    </source>
</evidence>
<dbReference type="SUPFAM" id="SSF55781">
    <property type="entry name" value="GAF domain-like"/>
    <property type="match status" value="1"/>
</dbReference>
<dbReference type="SMART" id="SM00267">
    <property type="entry name" value="GGDEF"/>
    <property type="match status" value="1"/>
</dbReference>
<dbReference type="SUPFAM" id="SSF48452">
    <property type="entry name" value="TPR-like"/>
    <property type="match status" value="1"/>
</dbReference>
<accession>A0AAV5NSD8</accession>
<keyword evidence="5" id="KW-1185">Reference proteome</keyword>
<evidence type="ECO:0000259" key="3">
    <source>
        <dbReference type="PROSITE" id="PS50887"/>
    </source>
</evidence>
<dbReference type="GO" id="GO:0043709">
    <property type="term" value="P:cell adhesion involved in single-species biofilm formation"/>
    <property type="evidence" value="ECO:0007669"/>
    <property type="project" value="TreeGrafter"/>
</dbReference>
<dbReference type="EMBL" id="BSNX01000037">
    <property type="protein sequence ID" value="GLQ73626.1"/>
    <property type="molecule type" value="Genomic_DNA"/>
</dbReference>
<dbReference type="GO" id="GO:0052621">
    <property type="term" value="F:diguanylate cyclase activity"/>
    <property type="evidence" value="ECO:0007669"/>
    <property type="project" value="UniProtKB-EC"/>
</dbReference>
<dbReference type="PANTHER" id="PTHR45138">
    <property type="entry name" value="REGULATORY COMPONENTS OF SENSORY TRANSDUCTION SYSTEM"/>
    <property type="match status" value="1"/>
</dbReference>
<dbReference type="SUPFAM" id="SSF55073">
    <property type="entry name" value="Nucleotide cyclase"/>
    <property type="match status" value="1"/>
</dbReference>
<dbReference type="Proteomes" id="UP001156690">
    <property type="component" value="Unassembled WGS sequence"/>
</dbReference>
<dbReference type="CDD" id="cd01949">
    <property type="entry name" value="GGDEF"/>
    <property type="match status" value="1"/>
</dbReference>
<dbReference type="InterPro" id="IPR043128">
    <property type="entry name" value="Rev_trsase/Diguanyl_cyclase"/>
</dbReference>
<proteinExistence type="predicted"/>
<dbReference type="InterPro" id="IPR011990">
    <property type="entry name" value="TPR-like_helical_dom_sf"/>
</dbReference>
<feature type="domain" description="GGDEF" evidence="3">
    <location>
        <begin position="545"/>
        <end position="683"/>
    </location>
</feature>
<dbReference type="EC" id="2.7.7.65" evidence="1"/>
<dbReference type="Pfam" id="PF13181">
    <property type="entry name" value="TPR_8"/>
    <property type="match status" value="1"/>
</dbReference>
<dbReference type="Gene3D" id="1.25.40.10">
    <property type="entry name" value="Tetratricopeptide repeat domain"/>
    <property type="match status" value="1"/>
</dbReference>
<evidence type="ECO:0000256" key="2">
    <source>
        <dbReference type="ARBA" id="ARBA00034247"/>
    </source>
</evidence>
<comment type="catalytic activity">
    <reaction evidence="2">
        <text>2 GTP = 3',3'-c-di-GMP + 2 diphosphate</text>
        <dbReference type="Rhea" id="RHEA:24898"/>
        <dbReference type="ChEBI" id="CHEBI:33019"/>
        <dbReference type="ChEBI" id="CHEBI:37565"/>
        <dbReference type="ChEBI" id="CHEBI:58805"/>
        <dbReference type="EC" id="2.7.7.65"/>
    </reaction>
</comment>
<dbReference type="InterPro" id="IPR019734">
    <property type="entry name" value="TPR_rpt"/>
</dbReference>
<dbReference type="NCBIfam" id="TIGR00254">
    <property type="entry name" value="GGDEF"/>
    <property type="match status" value="1"/>
</dbReference>